<protein>
    <recommendedName>
        <fullName evidence="3">RNase H type-1 domain-containing protein</fullName>
    </recommendedName>
</protein>
<accession>A0A7J9ATV8</accession>
<organism evidence="1 2">
    <name type="scientific">Gossypium laxum</name>
    <dbReference type="NCBI Taxonomy" id="34288"/>
    <lineage>
        <taxon>Eukaryota</taxon>
        <taxon>Viridiplantae</taxon>
        <taxon>Streptophyta</taxon>
        <taxon>Embryophyta</taxon>
        <taxon>Tracheophyta</taxon>
        <taxon>Spermatophyta</taxon>
        <taxon>Magnoliopsida</taxon>
        <taxon>eudicotyledons</taxon>
        <taxon>Gunneridae</taxon>
        <taxon>Pentapetalae</taxon>
        <taxon>rosids</taxon>
        <taxon>malvids</taxon>
        <taxon>Malvales</taxon>
        <taxon>Malvaceae</taxon>
        <taxon>Malvoideae</taxon>
        <taxon>Gossypium</taxon>
    </lineage>
</organism>
<evidence type="ECO:0000313" key="2">
    <source>
        <dbReference type="Proteomes" id="UP000593574"/>
    </source>
</evidence>
<evidence type="ECO:0008006" key="3">
    <source>
        <dbReference type="Google" id="ProtNLM"/>
    </source>
</evidence>
<sequence>AVSFQNAISDVGTDSTSTSPRWEEFNVVGVAKKDEAGCGGMLRDGKRVVRSLFFGLINAVGLEMAEAMAIKTALEVFVGMGWHVKVPFIIKSGSCVALE</sequence>
<dbReference type="EMBL" id="JABEZV010000012">
    <property type="protein sequence ID" value="MBA0726834.1"/>
    <property type="molecule type" value="Genomic_DNA"/>
</dbReference>
<gene>
    <name evidence="1" type="ORF">Golax_002632</name>
</gene>
<dbReference type="AlphaFoldDB" id="A0A7J9ATV8"/>
<keyword evidence="2" id="KW-1185">Reference proteome</keyword>
<dbReference type="Proteomes" id="UP000593574">
    <property type="component" value="Unassembled WGS sequence"/>
</dbReference>
<reference evidence="1 2" key="1">
    <citation type="journal article" date="2019" name="Genome Biol. Evol.">
        <title>Insights into the evolution of the New World diploid cottons (Gossypium, subgenus Houzingenia) based on genome sequencing.</title>
        <authorList>
            <person name="Grover C.E."/>
            <person name="Arick M.A. 2nd"/>
            <person name="Thrash A."/>
            <person name="Conover J.L."/>
            <person name="Sanders W.S."/>
            <person name="Peterson D.G."/>
            <person name="Frelichowski J.E."/>
            <person name="Scheffler J.A."/>
            <person name="Scheffler B.E."/>
            <person name="Wendel J.F."/>
        </authorList>
    </citation>
    <scope>NUCLEOTIDE SEQUENCE [LARGE SCALE GENOMIC DNA]</scope>
    <source>
        <strain evidence="1">4</strain>
        <tissue evidence="1">Leaf</tissue>
    </source>
</reference>
<comment type="caution">
    <text evidence="1">The sequence shown here is derived from an EMBL/GenBank/DDBJ whole genome shotgun (WGS) entry which is preliminary data.</text>
</comment>
<name>A0A7J9ATV8_9ROSI</name>
<feature type="non-terminal residue" evidence="1">
    <location>
        <position position="1"/>
    </location>
</feature>
<evidence type="ECO:0000313" key="1">
    <source>
        <dbReference type="EMBL" id="MBA0726834.1"/>
    </source>
</evidence>
<proteinExistence type="predicted"/>